<dbReference type="RefSeq" id="WP_150446041.1">
    <property type="nucleotide sequence ID" value="NZ_VYQE01000004.1"/>
</dbReference>
<proteinExistence type="predicted"/>
<sequence length="66" mass="7020">MRIVLLILVLPLAACGPRPEPPGTPVQAPPMTEEGDPIFRTEGDPEGQGCTYTMQDGDPVLLECDA</sequence>
<accession>A0A5J5GGZ0</accession>
<evidence type="ECO:0000256" key="1">
    <source>
        <dbReference type="SAM" id="MobiDB-lite"/>
    </source>
</evidence>
<evidence type="ECO:0000313" key="3">
    <source>
        <dbReference type="Proteomes" id="UP000326554"/>
    </source>
</evidence>
<dbReference type="EMBL" id="VYQE01000004">
    <property type="protein sequence ID" value="KAA9007022.1"/>
    <property type="molecule type" value="Genomic_DNA"/>
</dbReference>
<dbReference type="Proteomes" id="UP000326554">
    <property type="component" value="Unassembled WGS sequence"/>
</dbReference>
<feature type="region of interest" description="Disordered" evidence="1">
    <location>
        <begin position="16"/>
        <end position="54"/>
    </location>
</feature>
<organism evidence="2 3">
    <name type="scientific">Histidinibacterium aquaticum</name>
    <dbReference type="NCBI Taxonomy" id="2613962"/>
    <lineage>
        <taxon>Bacteria</taxon>
        <taxon>Pseudomonadati</taxon>
        <taxon>Pseudomonadota</taxon>
        <taxon>Alphaproteobacteria</taxon>
        <taxon>Rhodobacterales</taxon>
        <taxon>Paracoccaceae</taxon>
        <taxon>Histidinibacterium</taxon>
    </lineage>
</organism>
<gene>
    <name evidence="2" type="ORF">F3S47_14760</name>
</gene>
<name>A0A5J5GGZ0_9RHOB</name>
<feature type="compositionally biased region" description="Pro residues" evidence="1">
    <location>
        <begin position="18"/>
        <end position="28"/>
    </location>
</feature>
<evidence type="ECO:0000313" key="2">
    <source>
        <dbReference type="EMBL" id="KAA9007022.1"/>
    </source>
</evidence>
<keyword evidence="3" id="KW-1185">Reference proteome</keyword>
<dbReference type="AlphaFoldDB" id="A0A5J5GGZ0"/>
<reference evidence="2 3" key="1">
    <citation type="submission" date="2019-09" db="EMBL/GenBank/DDBJ databases">
        <authorList>
            <person name="Park J.-S."/>
            <person name="Choi H.-J."/>
        </authorList>
    </citation>
    <scope>NUCLEOTIDE SEQUENCE [LARGE SCALE GENOMIC DNA]</scope>
    <source>
        <strain evidence="2 3">176SS1-4</strain>
    </source>
</reference>
<protein>
    <submittedName>
        <fullName evidence="2">Uncharacterized protein</fullName>
    </submittedName>
</protein>
<comment type="caution">
    <text evidence="2">The sequence shown here is derived from an EMBL/GenBank/DDBJ whole genome shotgun (WGS) entry which is preliminary data.</text>
</comment>